<sequence>MLQSAATLQELVPDAVLVGGSAAVFYVGHRHSDDHDHTVADLGDQFDVVLEALESQDGWITNRTVAHKLILGELGDIEAGVRQLRRKLPLEVAEFALDNGKRLRVPTPDETLRIKAYLVVARNKTRDYL</sequence>
<dbReference type="EMBL" id="AUZY01007599">
    <property type="protein sequence ID" value="EQD49390.1"/>
    <property type="molecule type" value="Genomic_DNA"/>
</dbReference>
<protein>
    <submittedName>
        <fullName evidence="1">Transmembrane transporter</fullName>
    </submittedName>
</protein>
<organism evidence="1">
    <name type="scientific">mine drainage metagenome</name>
    <dbReference type="NCBI Taxonomy" id="410659"/>
    <lineage>
        <taxon>unclassified sequences</taxon>
        <taxon>metagenomes</taxon>
        <taxon>ecological metagenomes</taxon>
    </lineage>
</organism>
<dbReference type="AlphaFoldDB" id="T1B547"/>
<proteinExistence type="predicted"/>
<feature type="non-terminal residue" evidence="1">
    <location>
        <position position="129"/>
    </location>
</feature>
<comment type="caution">
    <text evidence="1">The sequence shown here is derived from an EMBL/GenBank/DDBJ whole genome shotgun (WGS) entry which is preliminary data.</text>
</comment>
<accession>T1B547</accession>
<keyword evidence="1" id="KW-0812">Transmembrane</keyword>
<reference evidence="1" key="1">
    <citation type="submission" date="2013-08" db="EMBL/GenBank/DDBJ databases">
        <authorList>
            <person name="Mendez C."/>
            <person name="Richter M."/>
            <person name="Ferrer M."/>
            <person name="Sanchez J."/>
        </authorList>
    </citation>
    <scope>NUCLEOTIDE SEQUENCE</scope>
</reference>
<evidence type="ECO:0000313" key="1">
    <source>
        <dbReference type="EMBL" id="EQD49390.1"/>
    </source>
</evidence>
<reference evidence="1" key="2">
    <citation type="journal article" date="2014" name="ISME J.">
        <title>Microbial stratification in low pH oxic and suboxic macroscopic growths along an acid mine drainage.</title>
        <authorList>
            <person name="Mendez-Garcia C."/>
            <person name="Mesa V."/>
            <person name="Sprenger R.R."/>
            <person name="Richter M."/>
            <person name="Diez M.S."/>
            <person name="Solano J."/>
            <person name="Bargiela R."/>
            <person name="Golyshina O.V."/>
            <person name="Manteca A."/>
            <person name="Ramos J.L."/>
            <person name="Gallego J.R."/>
            <person name="Llorente I."/>
            <person name="Martins Dos Santos V.A."/>
            <person name="Jensen O.N."/>
            <person name="Pelaez A.I."/>
            <person name="Sanchez J."/>
            <person name="Ferrer M."/>
        </authorList>
    </citation>
    <scope>NUCLEOTIDE SEQUENCE</scope>
</reference>
<name>T1B547_9ZZZZ</name>
<gene>
    <name evidence="1" type="ORF">B1B_11659</name>
</gene>
<keyword evidence="1" id="KW-0472">Membrane</keyword>